<organism evidence="2 3">
    <name type="scientific">Pseudomonas saudiphocaensis</name>
    <dbReference type="NCBI Taxonomy" id="1499686"/>
    <lineage>
        <taxon>Bacteria</taxon>
        <taxon>Pseudomonadati</taxon>
        <taxon>Pseudomonadota</taxon>
        <taxon>Gammaproteobacteria</taxon>
        <taxon>Pseudomonadales</taxon>
        <taxon>Pseudomonadaceae</taxon>
        <taxon>Pseudomonas</taxon>
    </lineage>
</organism>
<keyword evidence="2" id="KW-0378">Hydrolase</keyword>
<dbReference type="STRING" id="1499686.BN1079_02657"/>
<accession>A0A078LVT1</accession>
<keyword evidence="2" id="KW-0067">ATP-binding</keyword>
<reference evidence="2 3" key="1">
    <citation type="submission" date="2014-07" db="EMBL/GenBank/DDBJ databases">
        <authorList>
            <person name="Urmite Genomes Urmite Genomes"/>
        </authorList>
    </citation>
    <scope>NUCLEOTIDE SEQUENCE [LARGE SCALE GENOMIC DNA]</scope>
    <source>
        <strain evidence="2 3">20_BN</strain>
    </source>
</reference>
<dbReference type="Pfam" id="PF09498">
    <property type="entry name" value="DUF2388"/>
    <property type="match status" value="1"/>
</dbReference>
<gene>
    <name evidence="2" type="ORF">BN1079_02657</name>
</gene>
<evidence type="ECO:0000256" key="1">
    <source>
        <dbReference type="SAM" id="SignalP"/>
    </source>
</evidence>
<evidence type="ECO:0000313" key="2">
    <source>
        <dbReference type="EMBL" id="CDZ95324.1"/>
    </source>
</evidence>
<sequence>MSKRLLILLASATLLAGTASASSFLATTDTLGASLANTVEGTSDLTSSIGDNKLVRDARDDAASFVASNGMQKGAQLEAALRHIRSQSPALEASDLELARAILSL</sequence>
<dbReference type="GO" id="GO:0004386">
    <property type="term" value="F:helicase activity"/>
    <property type="evidence" value="ECO:0007669"/>
    <property type="project" value="UniProtKB-KW"/>
</dbReference>
<dbReference type="HOGENOM" id="CLU_153878_1_2_6"/>
<feature type="signal peptide" evidence="1">
    <location>
        <begin position="1"/>
        <end position="21"/>
    </location>
</feature>
<feature type="chain" id="PRO_5043118267" evidence="1">
    <location>
        <begin position="22"/>
        <end position="105"/>
    </location>
</feature>
<dbReference type="EMBL" id="CCSF01000001">
    <property type="protein sequence ID" value="CDZ95324.1"/>
    <property type="molecule type" value="Genomic_DNA"/>
</dbReference>
<protein>
    <submittedName>
        <fullName evidence="2">Holliday junction resolvasome, helicase subunit</fullName>
    </submittedName>
</protein>
<keyword evidence="3" id="KW-1185">Reference proteome</keyword>
<keyword evidence="2" id="KW-0547">Nucleotide-binding</keyword>
<dbReference type="NCBIfam" id="TIGR02448">
    <property type="entry name" value="conserverd hypothetical protein"/>
    <property type="match status" value="1"/>
</dbReference>
<dbReference type="InterPro" id="IPR012661">
    <property type="entry name" value="CHP02448"/>
</dbReference>
<dbReference type="Proteomes" id="UP000053902">
    <property type="component" value="Unassembled WGS sequence"/>
</dbReference>
<keyword evidence="1" id="KW-0732">Signal</keyword>
<dbReference type="OrthoDB" id="7022011at2"/>
<dbReference type="AlphaFoldDB" id="A0A078LVT1"/>
<dbReference type="RefSeq" id="WP_037024983.1">
    <property type="nucleotide sequence ID" value="NZ_CCSF01000001.1"/>
</dbReference>
<proteinExistence type="predicted"/>
<evidence type="ECO:0000313" key="3">
    <source>
        <dbReference type="Proteomes" id="UP000053902"/>
    </source>
</evidence>
<keyword evidence="2" id="KW-0347">Helicase</keyword>
<name>A0A078LVT1_9PSED</name>